<protein>
    <submittedName>
        <fullName evidence="1">Uncharacterized protein</fullName>
    </submittedName>
</protein>
<proteinExistence type="predicted"/>
<sequence length="45" mass="4976">MCRGIVVGSCHAQSREGRHSDCLGRIGVRLENGGAFRVHNRTWVP</sequence>
<evidence type="ECO:0000313" key="1">
    <source>
        <dbReference type="EMBL" id="DAE15439.1"/>
    </source>
</evidence>
<dbReference type="EMBL" id="BK015605">
    <property type="protein sequence ID" value="DAE15439.1"/>
    <property type="molecule type" value="Genomic_DNA"/>
</dbReference>
<reference evidence="1" key="1">
    <citation type="journal article" date="2021" name="Proc. Natl. Acad. Sci. U.S.A.">
        <title>A Catalog of Tens of Thousands of Viruses from Human Metagenomes Reveals Hidden Associations with Chronic Diseases.</title>
        <authorList>
            <person name="Tisza M.J."/>
            <person name="Buck C.B."/>
        </authorList>
    </citation>
    <scope>NUCLEOTIDE SEQUENCE</scope>
    <source>
        <strain evidence="1">CtjOC2</strain>
    </source>
</reference>
<name>A0A8S5Q7X6_9CAUD</name>
<accession>A0A8S5Q7X6</accession>
<organism evidence="1">
    <name type="scientific">Siphoviridae sp. ctjOC2</name>
    <dbReference type="NCBI Taxonomy" id="2825632"/>
    <lineage>
        <taxon>Viruses</taxon>
        <taxon>Duplodnaviria</taxon>
        <taxon>Heunggongvirae</taxon>
        <taxon>Uroviricota</taxon>
        <taxon>Caudoviricetes</taxon>
    </lineage>
</organism>